<gene>
    <name evidence="1" type="ORF">BGAL_0452g00090</name>
</gene>
<evidence type="ECO:0000313" key="2">
    <source>
        <dbReference type="Proteomes" id="UP000308671"/>
    </source>
</evidence>
<evidence type="ECO:0000313" key="1">
    <source>
        <dbReference type="EMBL" id="THV45773.1"/>
    </source>
</evidence>
<sequence>MAMRGLGIDVAEVSRTTVLRNSHAFRSYQMVKVGIAVNMVVSGKPSGSLPGYSVSEQALLFKRSIRTR</sequence>
<dbReference type="AlphaFoldDB" id="A0A4S8QLI2"/>
<proteinExistence type="predicted"/>
<dbReference type="EMBL" id="PQXL01000451">
    <property type="protein sequence ID" value="THV45773.1"/>
    <property type="molecule type" value="Genomic_DNA"/>
</dbReference>
<keyword evidence="2" id="KW-1185">Reference proteome</keyword>
<name>A0A4S8QLI2_9HELO</name>
<dbReference type="Proteomes" id="UP000308671">
    <property type="component" value="Unassembled WGS sequence"/>
</dbReference>
<comment type="caution">
    <text evidence="1">The sequence shown here is derived from an EMBL/GenBank/DDBJ whole genome shotgun (WGS) entry which is preliminary data.</text>
</comment>
<reference evidence="1 2" key="1">
    <citation type="submission" date="2017-12" db="EMBL/GenBank/DDBJ databases">
        <title>Comparative genomics of Botrytis spp.</title>
        <authorList>
            <person name="Valero-Jimenez C.A."/>
            <person name="Tapia P."/>
            <person name="Veloso J."/>
            <person name="Silva-Moreno E."/>
            <person name="Staats M."/>
            <person name="Valdes J.H."/>
            <person name="Van Kan J.A.L."/>
        </authorList>
    </citation>
    <scope>NUCLEOTIDE SEQUENCE [LARGE SCALE GENOMIC DNA]</scope>
    <source>
        <strain evidence="1 2">MUCL435</strain>
    </source>
</reference>
<accession>A0A4S8QLI2</accession>
<protein>
    <submittedName>
        <fullName evidence="1">Uncharacterized protein</fullName>
    </submittedName>
</protein>
<organism evidence="1 2">
    <name type="scientific">Botrytis galanthina</name>
    <dbReference type="NCBI Taxonomy" id="278940"/>
    <lineage>
        <taxon>Eukaryota</taxon>
        <taxon>Fungi</taxon>
        <taxon>Dikarya</taxon>
        <taxon>Ascomycota</taxon>
        <taxon>Pezizomycotina</taxon>
        <taxon>Leotiomycetes</taxon>
        <taxon>Helotiales</taxon>
        <taxon>Sclerotiniaceae</taxon>
        <taxon>Botrytis</taxon>
    </lineage>
</organism>